<evidence type="ECO:0000256" key="1">
    <source>
        <dbReference type="SAM" id="Phobius"/>
    </source>
</evidence>
<dbReference type="GeneID" id="63766447"/>
<dbReference type="Proteomes" id="UP000184356">
    <property type="component" value="Unassembled WGS sequence"/>
</dbReference>
<dbReference type="VEuPathDB" id="FungiDB:ASPSYDRAFT_669167"/>
<reference evidence="3" key="1">
    <citation type="journal article" date="2017" name="Genome Biol.">
        <title>Comparative genomics reveals high biological diversity and specific adaptations in the industrially and medically important fungal genus Aspergillus.</title>
        <authorList>
            <person name="de Vries R.P."/>
            <person name="Riley R."/>
            <person name="Wiebenga A."/>
            <person name="Aguilar-Osorio G."/>
            <person name="Amillis S."/>
            <person name="Uchima C.A."/>
            <person name="Anderluh G."/>
            <person name="Asadollahi M."/>
            <person name="Askin M."/>
            <person name="Barry K."/>
            <person name="Battaglia E."/>
            <person name="Bayram O."/>
            <person name="Benocci T."/>
            <person name="Braus-Stromeyer S.A."/>
            <person name="Caldana C."/>
            <person name="Canovas D."/>
            <person name="Cerqueira G.C."/>
            <person name="Chen F."/>
            <person name="Chen W."/>
            <person name="Choi C."/>
            <person name="Clum A."/>
            <person name="Dos Santos R.A."/>
            <person name="Damasio A.R."/>
            <person name="Diallinas G."/>
            <person name="Emri T."/>
            <person name="Fekete E."/>
            <person name="Flipphi M."/>
            <person name="Freyberg S."/>
            <person name="Gallo A."/>
            <person name="Gournas C."/>
            <person name="Habgood R."/>
            <person name="Hainaut M."/>
            <person name="Harispe M.L."/>
            <person name="Henrissat B."/>
            <person name="Hilden K.S."/>
            <person name="Hope R."/>
            <person name="Hossain A."/>
            <person name="Karabika E."/>
            <person name="Karaffa L."/>
            <person name="Karanyi Z."/>
            <person name="Krasevec N."/>
            <person name="Kuo A."/>
            <person name="Kusch H."/>
            <person name="LaButti K."/>
            <person name="Lagendijk E.L."/>
            <person name="Lapidus A."/>
            <person name="Levasseur A."/>
            <person name="Lindquist E."/>
            <person name="Lipzen A."/>
            <person name="Logrieco A.F."/>
            <person name="MacCabe A."/>
            <person name="Maekelae M.R."/>
            <person name="Malavazi I."/>
            <person name="Melin P."/>
            <person name="Meyer V."/>
            <person name="Mielnichuk N."/>
            <person name="Miskei M."/>
            <person name="Molnar A.P."/>
            <person name="Mule G."/>
            <person name="Ngan C.Y."/>
            <person name="Orejas M."/>
            <person name="Orosz E."/>
            <person name="Ouedraogo J.P."/>
            <person name="Overkamp K.M."/>
            <person name="Park H.-S."/>
            <person name="Perrone G."/>
            <person name="Piumi F."/>
            <person name="Punt P.J."/>
            <person name="Ram A.F."/>
            <person name="Ramon A."/>
            <person name="Rauscher S."/>
            <person name="Record E."/>
            <person name="Riano-Pachon D.M."/>
            <person name="Robert V."/>
            <person name="Roehrig J."/>
            <person name="Ruller R."/>
            <person name="Salamov A."/>
            <person name="Salih N.S."/>
            <person name="Samson R.A."/>
            <person name="Sandor E."/>
            <person name="Sanguinetti M."/>
            <person name="Schuetze T."/>
            <person name="Sepcic K."/>
            <person name="Shelest E."/>
            <person name="Sherlock G."/>
            <person name="Sophianopoulou V."/>
            <person name="Squina F.M."/>
            <person name="Sun H."/>
            <person name="Susca A."/>
            <person name="Todd R.B."/>
            <person name="Tsang A."/>
            <person name="Unkles S.E."/>
            <person name="van de Wiele N."/>
            <person name="van Rossen-Uffink D."/>
            <person name="Oliveira J.V."/>
            <person name="Vesth T.C."/>
            <person name="Visser J."/>
            <person name="Yu J.-H."/>
            <person name="Zhou M."/>
            <person name="Andersen M.R."/>
            <person name="Archer D.B."/>
            <person name="Baker S.E."/>
            <person name="Benoit I."/>
            <person name="Brakhage A.A."/>
            <person name="Braus G.H."/>
            <person name="Fischer R."/>
            <person name="Frisvad J.C."/>
            <person name="Goldman G.H."/>
            <person name="Houbraken J."/>
            <person name="Oakley B."/>
            <person name="Pocsi I."/>
            <person name="Scazzocchio C."/>
            <person name="Seiboth B."/>
            <person name="vanKuyk P.A."/>
            <person name="Wortman J."/>
            <person name="Dyer P.S."/>
            <person name="Grigoriev I.V."/>
        </authorList>
    </citation>
    <scope>NUCLEOTIDE SEQUENCE [LARGE SCALE GENOMIC DNA]</scope>
    <source>
        <strain evidence="3">CBS 593.65</strain>
    </source>
</reference>
<name>A0A1L9TTR9_9EURO</name>
<keyword evidence="1" id="KW-0472">Membrane</keyword>
<evidence type="ECO:0000313" key="3">
    <source>
        <dbReference type="Proteomes" id="UP000184356"/>
    </source>
</evidence>
<protein>
    <submittedName>
        <fullName evidence="2">Uncharacterized protein</fullName>
    </submittedName>
</protein>
<dbReference type="EMBL" id="KV878583">
    <property type="protein sequence ID" value="OJJ62802.1"/>
    <property type="molecule type" value="Genomic_DNA"/>
</dbReference>
<dbReference type="AlphaFoldDB" id="A0A1L9TTR9"/>
<sequence>MLLTFHKTRSWLNEQRNEIPSASTTKKKERIPRICLVDGIYPFSSKICRDFLFEITVYSCMFYIISASHPLLSYDFD</sequence>
<keyword evidence="1" id="KW-0812">Transmembrane</keyword>
<evidence type="ECO:0000313" key="2">
    <source>
        <dbReference type="EMBL" id="OJJ62802.1"/>
    </source>
</evidence>
<gene>
    <name evidence="2" type="ORF">ASPSYDRAFT_669167</name>
</gene>
<feature type="transmembrane region" description="Helical" evidence="1">
    <location>
        <begin position="51"/>
        <end position="72"/>
    </location>
</feature>
<proteinExistence type="predicted"/>
<accession>A0A1L9TTR9</accession>
<keyword evidence="1" id="KW-1133">Transmembrane helix</keyword>
<keyword evidence="3" id="KW-1185">Reference proteome</keyword>
<organism evidence="2 3">
    <name type="scientific">Aspergillus sydowii CBS 593.65</name>
    <dbReference type="NCBI Taxonomy" id="1036612"/>
    <lineage>
        <taxon>Eukaryota</taxon>
        <taxon>Fungi</taxon>
        <taxon>Dikarya</taxon>
        <taxon>Ascomycota</taxon>
        <taxon>Pezizomycotina</taxon>
        <taxon>Eurotiomycetes</taxon>
        <taxon>Eurotiomycetidae</taxon>
        <taxon>Eurotiales</taxon>
        <taxon>Aspergillaceae</taxon>
        <taxon>Aspergillus</taxon>
        <taxon>Aspergillus subgen. Nidulantes</taxon>
    </lineage>
</organism>
<dbReference type="RefSeq" id="XP_040706608.1">
    <property type="nucleotide sequence ID" value="XM_040850374.1"/>
</dbReference>